<evidence type="ECO:0000256" key="4">
    <source>
        <dbReference type="ARBA" id="ARBA00023157"/>
    </source>
</evidence>
<keyword evidence="2" id="KW-0719">Serine esterase</keyword>
<proteinExistence type="inferred from homology"/>
<comment type="similarity">
    <text evidence="1">Belongs to the type-B carboxylesterase/lipase family.</text>
</comment>
<evidence type="ECO:0000256" key="5">
    <source>
        <dbReference type="SAM" id="Phobius"/>
    </source>
</evidence>
<organism evidence="7 8">
    <name type="scientific">Aplysia californica</name>
    <name type="common">California sea hare</name>
    <dbReference type="NCBI Taxonomy" id="6500"/>
    <lineage>
        <taxon>Eukaryota</taxon>
        <taxon>Metazoa</taxon>
        <taxon>Spiralia</taxon>
        <taxon>Lophotrochozoa</taxon>
        <taxon>Mollusca</taxon>
        <taxon>Gastropoda</taxon>
        <taxon>Heterobranchia</taxon>
        <taxon>Euthyneura</taxon>
        <taxon>Tectipleura</taxon>
        <taxon>Aplysiida</taxon>
        <taxon>Aplysioidea</taxon>
        <taxon>Aplysiidae</taxon>
        <taxon>Aplysia</taxon>
    </lineage>
</organism>
<dbReference type="CDD" id="cd00312">
    <property type="entry name" value="Esterase_lipase"/>
    <property type="match status" value="1"/>
</dbReference>
<dbReference type="InterPro" id="IPR019819">
    <property type="entry name" value="Carboxylesterase_B_CS"/>
</dbReference>
<evidence type="ECO:0000256" key="1">
    <source>
        <dbReference type="ARBA" id="ARBA00005964"/>
    </source>
</evidence>
<dbReference type="PRINTS" id="PR00878">
    <property type="entry name" value="CHOLNESTRASE"/>
</dbReference>
<evidence type="ECO:0000313" key="8">
    <source>
        <dbReference type="RefSeq" id="XP_005096887.2"/>
    </source>
</evidence>
<accession>A0ABM0JM33</accession>
<dbReference type="Proteomes" id="UP000694888">
    <property type="component" value="Unplaced"/>
</dbReference>
<sequence length="578" mass="63668">MYWVPLCIGVYVLIALPLLFMITKGHMDLLGCVLALGLAVVLPSSILGNLPSSLVTLDTSLGQVSGVRKPAGNNTYVDVFYSIPFAQPPLGELRFKSPVPADPWNGVLDGTKMPDACWQALDTAFDRFWGVEMWNPNTPRSEDCLYLNVYLPNRGKSSAPSKPKPIMIWIYGGGFWAGSATLGVYDATYLAARNDVIVVSIAYRIGPLGFLYLGNDDVPGNAGLFDQGMAMKWVRDNAERLGGSPDDITLFGESAGAVSVGLHMFSPETRDLFSYAIMESSAPIANWAVQANDKAKARSLGLAASVSCDGKASEDELMQCLRKADPEVLSNNQWDFVEKYFDTTFAPVVDGKFIPDHPVSMLARGDIKRTSVILGMNKNEGIYFDLYGFIKDFPLEGNGQIDQIQFDNILPKIVDDPNKIQQVKNEYFKDLSLSYAEIVDAVSGDVLFKCPLIDFGQAYSNLGGEVYMYSFEHRVADNPWPEWFGVAHGYEIEIVFGLPLAPNSLSPSDEKTLSVEVMKLWTTFARTGNPNGAVEVWPRYDEAEEKYLVLDTSSNVVKEGLRRDQCAFWASLEAAGQE</sequence>
<feature type="transmembrane region" description="Helical" evidence="5">
    <location>
        <begin position="29"/>
        <end position="50"/>
    </location>
</feature>
<feature type="transmembrane region" description="Helical" evidence="5">
    <location>
        <begin position="6"/>
        <end position="22"/>
    </location>
</feature>
<dbReference type="InterPro" id="IPR002018">
    <property type="entry name" value="CarbesteraseB"/>
</dbReference>
<evidence type="ECO:0000259" key="6">
    <source>
        <dbReference type="Pfam" id="PF00135"/>
    </source>
</evidence>
<dbReference type="GeneID" id="101862869"/>
<keyword evidence="7" id="KW-1185">Reference proteome</keyword>
<evidence type="ECO:0000256" key="3">
    <source>
        <dbReference type="ARBA" id="ARBA00022801"/>
    </source>
</evidence>
<dbReference type="InterPro" id="IPR000997">
    <property type="entry name" value="Cholinesterase"/>
</dbReference>
<keyword evidence="3" id="KW-0378">Hydrolase</keyword>
<keyword evidence="5" id="KW-0472">Membrane</keyword>
<dbReference type="PANTHER" id="PTHR43918:SF12">
    <property type="entry name" value="ACETYLCHOLINESTERASE 1"/>
    <property type="match status" value="1"/>
</dbReference>
<evidence type="ECO:0000313" key="7">
    <source>
        <dbReference type="Proteomes" id="UP000694888"/>
    </source>
</evidence>
<dbReference type="InterPro" id="IPR029058">
    <property type="entry name" value="AB_hydrolase_fold"/>
</dbReference>
<dbReference type="SUPFAM" id="SSF53474">
    <property type="entry name" value="alpha/beta-Hydrolases"/>
    <property type="match status" value="1"/>
</dbReference>
<feature type="domain" description="Carboxylesterase type B" evidence="6">
    <location>
        <begin position="56"/>
        <end position="569"/>
    </location>
</feature>
<dbReference type="PROSITE" id="PS00941">
    <property type="entry name" value="CARBOXYLESTERASE_B_2"/>
    <property type="match status" value="1"/>
</dbReference>
<keyword evidence="5" id="KW-0812">Transmembrane</keyword>
<dbReference type="RefSeq" id="XP_005096887.2">
    <property type="nucleotide sequence ID" value="XM_005096830.3"/>
</dbReference>
<name>A0ABM0JM33_APLCA</name>
<reference evidence="8" key="1">
    <citation type="submission" date="2025-08" db="UniProtKB">
        <authorList>
            <consortium name="RefSeq"/>
        </authorList>
    </citation>
    <scope>IDENTIFICATION</scope>
</reference>
<dbReference type="InterPro" id="IPR050654">
    <property type="entry name" value="AChE-related_enzymes"/>
</dbReference>
<protein>
    <submittedName>
        <fullName evidence="8">Acetylcholinesterase</fullName>
    </submittedName>
</protein>
<keyword evidence="5" id="KW-1133">Transmembrane helix</keyword>
<gene>
    <name evidence="8" type="primary">LOC101862869</name>
</gene>
<evidence type="ECO:0000256" key="2">
    <source>
        <dbReference type="ARBA" id="ARBA00022487"/>
    </source>
</evidence>
<dbReference type="Gene3D" id="3.40.50.1820">
    <property type="entry name" value="alpha/beta hydrolase"/>
    <property type="match status" value="1"/>
</dbReference>
<dbReference type="Pfam" id="PF00135">
    <property type="entry name" value="COesterase"/>
    <property type="match status" value="1"/>
</dbReference>
<keyword evidence="4" id="KW-1015">Disulfide bond</keyword>
<dbReference type="PANTHER" id="PTHR43918">
    <property type="entry name" value="ACETYLCHOLINESTERASE"/>
    <property type="match status" value="1"/>
</dbReference>